<dbReference type="GO" id="GO:0020037">
    <property type="term" value="F:heme binding"/>
    <property type="evidence" value="ECO:0007669"/>
    <property type="project" value="InterPro"/>
</dbReference>
<dbReference type="GO" id="GO:0004497">
    <property type="term" value="F:monooxygenase activity"/>
    <property type="evidence" value="ECO:0007669"/>
    <property type="project" value="InterPro"/>
</dbReference>
<reference evidence="4" key="1">
    <citation type="submission" date="2020-01" db="EMBL/GenBank/DDBJ databases">
        <authorList>
            <person name="Feng Z.H.Z."/>
        </authorList>
    </citation>
    <scope>NUCLEOTIDE SEQUENCE</scope>
    <source>
        <strain evidence="4">CBS107.38</strain>
    </source>
</reference>
<dbReference type="PRINTS" id="PR00463">
    <property type="entry name" value="EP450I"/>
</dbReference>
<dbReference type="Pfam" id="PF00067">
    <property type="entry name" value="p450"/>
    <property type="match status" value="1"/>
</dbReference>
<dbReference type="InterPro" id="IPR002401">
    <property type="entry name" value="Cyt_P450_E_grp-I"/>
</dbReference>
<dbReference type="InterPro" id="IPR036396">
    <property type="entry name" value="Cyt_P450_sf"/>
</dbReference>
<dbReference type="AlphaFoldDB" id="A0A8H7EG34"/>
<dbReference type="PANTHER" id="PTHR24305:SF166">
    <property type="entry name" value="CYTOCHROME P450 12A4, MITOCHONDRIAL-RELATED"/>
    <property type="match status" value="1"/>
</dbReference>
<accession>A0A8H7EG34</accession>
<dbReference type="RefSeq" id="XP_038786704.1">
    <property type="nucleotide sequence ID" value="XM_038931015.1"/>
</dbReference>
<dbReference type="CDD" id="cd11069">
    <property type="entry name" value="CYP_FUM15-like"/>
    <property type="match status" value="1"/>
</dbReference>
<dbReference type="PANTHER" id="PTHR24305">
    <property type="entry name" value="CYTOCHROME P450"/>
    <property type="match status" value="1"/>
</dbReference>
<keyword evidence="5" id="KW-1185">Reference proteome</keyword>
<dbReference type="InterPro" id="IPR001128">
    <property type="entry name" value="Cyt_P450"/>
</dbReference>
<keyword evidence="2" id="KW-0349">Heme</keyword>
<comment type="cofactor">
    <cofactor evidence="2">
        <name>heme</name>
        <dbReference type="ChEBI" id="CHEBI:30413"/>
    </cofactor>
</comment>
<dbReference type="InterPro" id="IPR050121">
    <property type="entry name" value="Cytochrome_P450_monoxygenase"/>
</dbReference>
<dbReference type="CDD" id="cd12148">
    <property type="entry name" value="fungal_TF_MHR"/>
    <property type="match status" value="1"/>
</dbReference>
<sequence>MKFNLANCLVLPALEATAAYILLANTFPDTSLKKYWLTLTILHNSILILHKWFIYPFFLSPLCNLPQPRGFIPLFGHGRFLLKKHQPSRDWQVRTMRTVPNDGIILRRGFLHTTKLLLTTPAALADVLVYKCYDFEKPRVGANFIKRFLGEGLLMSEGEEHVWQRKSIIPAFRFRHIKELYPVFWGKSMEFCAVVKRDLGAQPDSVLDVCYYATRVTLDIIGIAGMGRDLGSLYNKDDELAKNYQEILEPTPEKVLYYLTNVILPPWLVRKLPWRLHERVTVTTRNLRRICSEFLVERKMKIRCEKAEGRESRDILSIMIRGNDQTDKNLVDQLLTFVAAGHETTSSALTWTSYLLAQHPAIQARLRSEILKYIPDPGVLSSPDFNVARLLESMPYLNCVCNEVLRLFPPVPLTSRVAVRDTTVCGHFIPSGTMFWIVPWAINRNPKLWGPDAEDFIPERWMDTTTGRATMNGGAESNYSFLTFLHGPRGCIGERFARAEMRSLVATFVGNFEMELADPNEEIVMGGTLTSKPRNVMECPCLGKGKLQFHDCKDLNKDRVDRKTDVEFHGPVPDVTEQCHQLAEFLKDIRDRVSAEDGDRITDILDEIDEDLSENRLTPTPTPSHLDVDDRRGSQESGELSGTEYFEHHEAEALDFLDEDLHSKDEARSTGFVGKSSEVQWLRAVVLAQHERTDTEWPGSESQCRPSIAPGSEQISSFSFWADCDDVSVNFYVDPYELPQPDFAEHLIRCYMLRVHDSFPILPRNFEEQTRMYFTALRAGNAPHLNLKWQAILNLVFAVGANYSYLYNKDWPTGDANVFQARARAFGLNEASLTTHADVPRIQGLGLLAFYWLSIGQVSR</sequence>
<proteinExistence type="inferred from homology"/>
<feature type="region of interest" description="Disordered" evidence="3">
    <location>
        <begin position="612"/>
        <end position="641"/>
    </location>
</feature>
<dbReference type="PRINTS" id="PR00385">
    <property type="entry name" value="P450"/>
</dbReference>
<evidence type="ECO:0000313" key="5">
    <source>
        <dbReference type="Proteomes" id="UP000596902"/>
    </source>
</evidence>
<feature type="binding site" description="axial binding residue" evidence="2">
    <location>
        <position position="491"/>
    </location>
    <ligand>
        <name>heme</name>
        <dbReference type="ChEBI" id="CHEBI:30413"/>
    </ligand>
    <ligandPart>
        <name>Fe</name>
        <dbReference type="ChEBI" id="CHEBI:18248"/>
    </ligandPart>
</feature>
<evidence type="ECO:0000256" key="3">
    <source>
        <dbReference type="SAM" id="MobiDB-lite"/>
    </source>
</evidence>
<comment type="caution">
    <text evidence="4">The sequence shown here is derived from an EMBL/GenBank/DDBJ whole genome shotgun (WGS) entry which is preliminary data.</text>
</comment>
<evidence type="ECO:0000313" key="4">
    <source>
        <dbReference type="EMBL" id="KAF7676463.1"/>
    </source>
</evidence>
<dbReference type="GO" id="GO:0016705">
    <property type="term" value="F:oxidoreductase activity, acting on paired donors, with incorporation or reduction of molecular oxygen"/>
    <property type="evidence" value="ECO:0007669"/>
    <property type="project" value="InterPro"/>
</dbReference>
<dbReference type="EMBL" id="JAAABM010000007">
    <property type="protein sequence ID" value="KAF7676463.1"/>
    <property type="molecule type" value="Genomic_DNA"/>
</dbReference>
<protein>
    <submittedName>
        <fullName evidence="4">Cytochrome p450</fullName>
    </submittedName>
</protein>
<reference evidence="4" key="2">
    <citation type="submission" date="2020-08" db="EMBL/GenBank/DDBJ databases">
        <title>Draft Genome Sequence of Cumin Blight Pathogen Alternaria burnsii.</title>
        <authorList>
            <person name="Feng Z."/>
        </authorList>
    </citation>
    <scope>NUCLEOTIDE SEQUENCE</scope>
    <source>
        <strain evidence="4">CBS107.38</strain>
    </source>
</reference>
<name>A0A8H7EG34_9PLEO</name>
<keyword evidence="2" id="KW-0408">Iron</keyword>
<organism evidence="4 5">
    <name type="scientific">Alternaria burnsii</name>
    <dbReference type="NCBI Taxonomy" id="1187904"/>
    <lineage>
        <taxon>Eukaryota</taxon>
        <taxon>Fungi</taxon>
        <taxon>Dikarya</taxon>
        <taxon>Ascomycota</taxon>
        <taxon>Pezizomycotina</taxon>
        <taxon>Dothideomycetes</taxon>
        <taxon>Pleosporomycetidae</taxon>
        <taxon>Pleosporales</taxon>
        <taxon>Pleosporineae</taxon>
        <taxon>Pleosporaceae</taxon>
        <taxon>Alternaria</taxon>
        <taxon>Alternaria sect. Alternaria</taxon>
    </lineage>
</organism>
<keyword evidence="2" id="KW-0479">Metal-binding</keyword>
<dbReference type="SUPFAM" id="SSF48264">
    <property type="entry name" value="Cytochrome P450"/>
    <property type="match status" value="1"/>
</dbReference>
<evidence type="ECO:0000256" key="2">
    <source>
        <dbReference type="PIRSR" id="PIRSR602401-1"/>
    </source>
</evidence>
<dbReference type="GO" id="GO:0005506">
    <property type="term" value="F:iron ion binding"/>
    <property type="evidence" value="ECO:0007669"/>
    <property type="project" value="InterPro"/>
</dbReference>
<evidence type="ECO:0000256" key="1">
    <source>
        <dbReference type="ARBA" id="ARBA00010617"/>
    </source>
</evidence>
<dbReference type="GeneID" id="62204193"/>
<dbReference type="FunFam" id="1.10.630.10:FF:000051">
    <property type="entry name" value="Cytochrome P450 monooxygenase (Fum15)"/>
    <property type="match status" value="1"/>
</dbReference>
<comment type="similarity">
    <text evidence="1">Belongs to the cytochrome P450 family.</text>
</comment>
<dbReference type="Proteomes" id="UP000596902">
    <property type="component" value="Unassembled WGS sequence"/>
</dbReference>
<gene>
    <name evidence="4" type="ORF">GT037_005968</name>
</gene>
<dbReference type="Gene3D" id="1.10.630.10">
    <property type="entry name" value="Cytochrome P450"/>
    <property type="match status" value="1"/>
</dbReference>